<proteinExistence type="predicted"/>
<dbReference type="PANTHER" id="PTHR28008:SF1">
    <property type="entry name" value="DOMAIN PROTEIN, PUTATIVE (AFU_ORTHOLOGUE AFUA_3G10980)-RELATED"/>
    <property type="match status" value="1"/>
</dbReference>
<keyword evidence="1" id="KW-0812">Transmembrane</keyword>
<protein>
    <recommendedName>
        <fullName evidence="4">VanZ like protein</fullName>
    </recommendedName>
</protein>
<evidence type="ECO:0008006" key="4">
    <source>
        <dbReference type="Google" id="ProtNLM"/>
    </source>
</evidence>
<sequence length="122" mass="12961">MPAARLRWPWLAAAVVAVVVQLVLVYAPSSGGPPLFPNADKVIHVVIFALPVGLAILARLPWLPVVAVMAAHAPVSEIVQGTMLSQRSGDVWDAVADLVGVALGWFVATRLLPREKLTQLDA</sequence>
<feature type="transmembrane region" description="Helical" evidence="1">
    <location>
        <begin position="47"/>
        <end position="70"/>
    </location>
</feature>
<feature type="transmembrane region" description="Helical" evidence="1">
    <location>
        <begin position="7"/>
        <end position="27"/>
    </location>
</feature>
<evidence type="ECO:0000313" key="3">
    <source>
        <dbReference type="Proteomes" id="UP000237822"/>
    </source>
</evidence>
<reference evidence="2 3" key="1">
    <citation type="submission" date="2018-03" db="EMBL/GenBank/DDBJ databases">
        <title>Genomic Encyclopedia of Archaeal and Bacterial Type Strains, Phase II (KMG-II): from individual species to whole genera.</title>
        <authorList>
            <person name="Goeker M."/>
        </authorList>
    </citation>
    <scope>NUCLEOTIDE SEQUENCE [LARGE SCALE GENOMIC DNA]</scope>
    <source>
        <strain evidence="2 3">ATCC BAA-1496</strain>
    </source>
</reference>
<accession>A0A2T0UXZ4</accession>
<dbReference type="RefSeq" id="WP_106296382.1">
    <property type="nucleotide sequence ID" value="NZ_PVTI01000003.1"/>
</dbReference>
<keyword evidence="1" id="KW-1133">Transmembrane helix</keyword>
<keyword evidence="3" id="KW-1185">Reference proteome</keyword>
<dbReference type="AlphaFoldDB" id="A0A2T0UXZ4"/>
<name>A0A2T0UXZ4_9MICO</name>
<dbReference type="Proteomes" id="UP000237822">
    <property type="component" value="Unassembled WGS sequence"/>
</dbReference>
<dbReference type="OrthoDB" id="3831062at2"/>
<dbReference type="PANTHER" id="PTHR28008">
    <property type="entry name" value="DOMAIN PROTEIN, PUTATIVE (AFU_ORTHOLOGUE AFUA_3G10980)-RELATED"/>
    <property type="match status" value="1"/>
</dbReference>
<gene>
    <name evidence="2" type="ORF">BCF74_1032</name>
</gene>
<dbReference type="EMBL" id="PVTI01000003">
    <property type="protein sequence ID" value="PRY62796.1"/>
    <property type="molecule type" value="Genomic_DNA"/>
</dbReference>
<evidence type="ECO:0000256" key="1">
    <source>
        <dbReference type="SAM" id="Phobius"/>
    </source>
</evidence>
<evidence type="ECO:0000313" key="2">
    <source>
        <dbReference type="EMBL" id="PRY62796.1"/>
    </source>
</evidence>
<comment type="caution">
    <text evidence="2">The sequence shown here is derived from an EMBL/GenBank/DDBJ whole genome shotgun (WGS) entry which is preliminary data.</text>
</comment>
<organism evidence="2 3">
    <name type="scientific">Knoellia remsis</name>
    <dbReference type="NCBI Taxonomy" id="407159"/>
    <lineage>
        <taxon>Bacteria</taxon>
        <taxon>Bacillati</taxon>
        <taxon>Actinomycetota</taxon>
        <taxon>Actinomycetes</taxon>
        <taxon>Micrococcales</taxon>
        <taxon>Intrasporangiaceae</taxon>
        <taxon>Knoellia</taxon>
    </lineage>
</organism>
<keyword evidence="1" id="KW-0472">Membrane</keyword>